<dbReference type="SUPFAM" id="SSF53955">
    <property type="entry name" value="Lysozyme-like"/>
    <property type="match status" value="1"/>
</dbReference>
<dbReference type="AlphaFoldDB" id="A0A1H2VTD7"/>
<comment type="similarity">
    <text evidence="1">Belongs to the transglycosylase Slt family.</text>
</comment>
<dbReference type="InterPro" id="IPR008258">
    <property type="entry name" value="Transglycosylase_SLT_dom_1"/>
</dbReference>
<reference evidence="4 5" key="1">
    <citation type="submission" date="2016-10" db="EMBL/GenBank/DDBJ databases">
        <authorList>
            <person name="de Groot N.N."/>
        </authorList>
    </citation>
    <scope>NUCLEOTIDE SEQUENCE [LARGE SCALE GENOMIC DNA]</scope>
    <source>
        <strain evidence="4 5">CGMCC 1.8894</strain>
    </source>
</reference>
<organism evidence="4 5">
    <name type="scientific">Roseicitreum antarcticum</name>
    <dbReference type="NCBI Taxonomy" id="564137"/>
    <lineage>
        <taxon>Bacteria</taxon>
        <taxon>Pseudomonadati</taxon>
        <taxon>Pseudomonadota</taxon>
        <taxon>Alphaproteobacteria</taxon>
        <taxon>Rhodobacterales</taxon>
        <taxon>Paracoccaceae</taxon>
        <taxon>Roseicitreum</taxon>
    </lineage>
</organism>
<evidence type="ECO:0000256" key="1">
    <source>
        <dbReference type="ARBA" id="ARBA00007734"/>
    </source>
</evidence>
<proteinExistence type="inferred from homology"/>
<dbReference type="CDD" id="cd00254">
    <property type="entry name" value="LT-like"/>
    <property type="match status" value="1"/>
</dbReference>
<dbReference type="EMBL" id="FNOM01000003">
    <property type="protein sequence ID" value="SDW71618.1"/>
    <property type="molecule type" value="Genomic_DNA"/>
</dbReference>
<dbReference type="Proteomes" id="UP000198539">
    <property type="component" value="Unassembled WGS sequence"/>
</dbReference>
<dbReference type="Pfam" id="PF01464">
    <property type="entry name" value="SLT"/>
    <property type="match status" value="1"/>
</dbReference>
<feature type="domain" description="Transglycosylase SLT" evidence="3">
    <location>
        <begin position="103"/>
        <end position="197"/>
    </location>
</feature>
<keyword evidence="5" id="KW-1185">Reference proteome</keyword>
<accession>A0A1H2VTD7</accession>
<evidence type="ECO:0000259" key="3">
    <source>
        <dbReference type="Pfam" id="PF01464"/>
    </source>
</evidence>
<evidence type="ECO:0000256" key="2">
    <source>
        <dbReference type="ARBA" id="ARBA00009387"/>
    </source>
</evidence>
<evidence type="ECO:0000313" key="5">
    <source>
        <dbReference type="Proteomes" id="UP000198539"/>
    </source>
</evidence>
<protein>
    <submittedName>
        <fullName evidence="4">Transglycosylase SLT domain-containing protein</fullName>
    </submittedName>
</protein>
<evidence type="ECO:0000313" key="4">
    <source>
        <dbReference type="EMBL" id="SDW71618.1"/>
    </source>
</evidence>
<sequence>MHRNKRAEWKLFTMTQVFRAMIFLATLCAVFGAGGAQAQGLDLRASSSSSRGDLFRSQARLLDGRLSEQYSGSVRLLPDSAVPAAPAIPRYTGPYTGAHLATARAAARRHGIPEDLFLRLVHQESRWNTGAVSVKGAIGLAQLMPDTARLLAVDPTDPGQNLDGGARYLRMMYDRFGNWRLALAAYNAGPGAVEQHGGVPPFAETTQYVQIILGTG</sequence>
<dbReference type="PANTHER" id="PTHR37423:SF2">
    <property type="entry name" value="MEMBRANE-BOUND LYTIC MUREIN TRANSGLYCOSYLASE C"/>
    <property type="match status" value="1"/>
</dbReference>
<dbReference type="Gene3D" id="1.10.530.10">
    <property type="match status" value="1"/>
</dbReference>
<dbReference type="STRING" id="564137.SAMN04488238_103170"/>
<comment type="similarity">
    <text evidence="2">Belongs to the virb1 family.</text>
</comment>
<dbReference type="InterPro" id="IPR023346">
    <property type="entry name" value="Lysozyme-like_dom_sf"/>
</dbReference>
<dbReference type="PANTHER" id="PTHR37423">
    <property type="entry name" value="SOLUBLE LYTIC MUREIN TRANSGLYCOSYLASE-RELATED"/>
    <property type="match status" value="1"/>
</dbReference>
<gene>
    <name evidence="4" type="ORF">SAMN04488238_103170</name>
</gene>
<name>A0A1H2VTD7_9RHOB</name>